<dbReference type="Proteomes" id="UP000294292">
    <property type="component" value="Plasmid unnamed"/>
</dbReference>
<evidence type="ECO:0000313" key="2">
    <source>
        <dbReference type="EMBL" id="QBP43178.1"/>
    </source>
</evidence>
<dbReference type="AlphaFoldDB" id="A0A4P7A381"/>
<reference evidence="2 3" key="1">
    <citation type="submission" date="2019-03" db="EMBL/GenBank/DDBJ databases">
        <title>Complete genome sequence of Paenisporosarcina antarctica CGMCC 1.6503T.</title>
        <authorList>
            <person name="Rong J.-C."/>
            <person name="Chi N.-Y."/>
            <person name="Zhang Q.-F."/>
        </authorList>
    </citation>
    <scope>NUCLEOTIDE SEQUENCE [LARGE SCALE GENOMIC DNA]</scope>
    <source>
        <strain evidence="2 3">CGMCC 1.6503</strain>
        <plasmid evidence="2 3">unnamed</plasmid>
    </source>
</reference>
<dbReference type="InterPro" id="IPR014976">
    <property type="entry name" value="AbpA_HamA_C"/>
</dbReference>
<organism evidence="2 3">
    <name type="scientific">Paenisporosarcina antarctica</name>
    <dbReference type="NCBI Taxonomy" id="417367"/>
    <lineage>
        <taxon>Bacteria</taxon>
        <taxon>Bacillati</taxon>
        <taxon>Bacillota</taxon>
        <taxon>Bacilli</taxon>
        <taxon>Bacillales</taxon>
        <taxon>Caryophanaceae</taxon>
        <taxon>Paenisporosarcina</taxon>
    </lineage>
</organism>
<dbReference type="EMBL" id="CP038016">
    <property type="protein sequence ID" value="QBP43178.1"/>
    <property type="molecule type" value="Genomic_DNA"/>
</dbReference>
<gene>
    <name evidence="2" type="ORF">E2636_18655</name>
</gene>
<dbReference type="RefSeq" id="WP_134211887.1">
    <property type="nucleotide sequence ID" value="NZ_CP038016.1"/>
</dbReference>
<feature type="domain" description="Anti-bacteriophage protein A/HamA C-terminal" evidence="1">
    <location>
        <begin position="21"/>
        <end position="268"/>
    </location>
</feature>
<protein>
    <submittedName>
        <fullName evidence="2">DUF1837 domain-containing protein</fullName>
    </submittedName>
</protein>
<dbReference type="KEGG" id="panc:E2636_18655"/>
<evidence type="ECO:0000313" key="3">
    <source>
        <dbReference type="Proteomes" id="UP000294292"/>
    </source>
</evidence>
<accession>A0A4P7A381</accession>
<evidence type="ECO:0000259" key="1">
    <source>
        <dbReference type="Pfam" id="PF08878"/>
    </source>
</evidence>
<proteinExistence type="predicted"/>
<keyword evidence="3" id="KW-1185">Reference proteome</keyword>
<keyword evidence="2" id="KW-0614">Plasmid</keyword>
<sequence length="283" mass="32600">MNDSSIEFVHLKQHPKACPLFSIWLESNDKFRKNSGSYKIHRTLTVKEGVNNPIPDLADMIKEHHILPERLDYLKKKKSILNKYDFSEFVKSQNLLPTEQKTQRGNLGEIILGEYLERVTDNEVFINRLRYNPNVEQSMKGDDILLLNKDNPFLKVYTGESKFRTTPSQSAVEELTKEYGKQITRPLSIGFTTNLLYTMGRFEEAEMLEELSFKIAKDEIDIVNIGLLISNHNAAKHIESHLVSSNPNFAVISMNIRNPDAFADLCFQTAFRLLEGDEDEDEE</sequence>
<dbReference type="OrthoDB" id="2079328at2"/>
<name>A0A4P7A381_9BACL</name>
<geneLocation type="plasmid" evidence="2">
    <name>unnamed</name>
</geneLocation>
<dbReference type="Pfam" id="PF08878">
    <property type="entry name" value="HamA"/>
    <property type="match status" value="1"/>
</dbReference>